<feature type="domain" description="p-hydroxybenzoic acid efflux pump subunit AaeA-like beta-barrel" evidence="9">
    <location>
        <begin position="189"/>
        <end position="284"/>
    </location>
</feature>
<proteinExistence type="inferred from homology"/>
<keyword evidence="4" id="KW-1133">Transmembrane helix</keyword>
<evidence type="ECO:0000256" key="4">
    <source>
        <dbReference type="ARBA" id="ARBA00022989"/>
    </source>
</evidence>
<dbReference type="EMBL" id="JBHRSE010000056">
    <property type="protein sequence ID" value="MFC3023864.1"/>
    <property type="molecule type" value="Genomic_DNA"/>
</dbReference>
<comment type="caution">
    <text evidence="10">The sequence shown here is derived from an EMBL/GenBank/DDBJ whole genome shotgun (WGS) entry which is preliminary data.</text>
</comment>
<dbReference type="InterPro" id="IPR058625">
    <property type="entry name" value="MdtA-like_BSH"/>
</dbReference>
<dbReference type="InterPro" id="IPR006143">
    <property type="entry name" value="RND_pump_MFP"/>
</dbReference>
<feature type="domain" description="Multidrug resistance protein MdtA-like barrel-sandwich hybrid" evidence="8">
    <location>
        <begin position="44"/>
        <end position="182"/>
    </location>
</feature>
<evidence type="ECO:0000256" key="2">
    <source>
        <dbReference type="ARBA" id="ARBA00009477"/>
    </source>
</evidence>
<evidence type="ECO:0000259" key="8">
    <source>
        <dbReference type="Pfam" id="PF25917"/>
    </source>
</evidence>
<keyword evidence="5" id="KW-0472">Membrane</keyword>
<dbReference type="Proteomes" id="UP001595384">
    <property type="component" value="Unassembled WGS sequence"/>
</dbReference>
<dbReference type="PANTHER" id="PTHR30367">
    <property type="entry name" value="P-HYDROXYBENZOIC ACID EFFLUX PUMP SUBUNIT AAEA-RELATED"/>
    <property type="match status" value="1"/>
</dbReference>
<gene>
    <name evidence="10" type="ORF">ACFODT_08505</name>
</gene>
<accession>A0ABV7C9L0</accession>
<evidence type="ECO:0000256" key="1">
    <source>
        <dbReference type="ARBA" id="ARBA00004167"/>
    </source>
</evidence>
<evidence type="ECO:0000313" key="11">
    <source>
        <dbReference type="Proteomes" id="UP001595384"/>
    </source>
</evidence>
<feature type="coiled-coil region" evidence="6">
    <location>
        <begin position="123"/>
        <end position="150"/>
    </location>
</feature>
<evidence type="ECO:0000256" key="6">
    <source>
        <dbReference type="SAM" id="Coils"/>
    </source>
</evidence>
<reference evidence="11" key="1">
    <citation type="journal article" date="2019" name="Int. J. Syst. Evol. Microbiol.">
        <title>The Global Catalogue of Microorganisms (GCM) 10K type strain sequencing project: providing services to taxonomists for standard genome sequencing and annotation.</title>
        <authorList>
            <consortium name="The Broad Institute Genomics Platform"/>
            <consortium name="The Broad Institute Genome Sequencing Center for Infectious Disease"/>
            <person name="Wu L."/>
            <person name="Ma J."/>
        </authorList>
    </citation>
    <scope>NUCLEOTIDE SEQUENCE [LARGE SCALE GENOMIC DNA]</scope>
    <source>
        <strain evidence="11">KCTC 62784</strain>
    </source>
</reference>
<protein>
    <submittedName>
        <fullName evidence="10">Efflux RND transporter periplasmic adaptor subunit</fullName>
    </submittedName>
</protein>
<keyword evidence="6" id="KW-0175">Coiled coil</keyword>
<name>A0ABV7C9L0_9VIBR</name>
<dbReference type="InterPro" id="IPR050393">
    <property type="entry name" value="MFP_Efflux_Pump"/>
</dbReference>
<evidence type="ECO:0000313" key="10">
    <source>
        <dbReference type="EMBL" id="MFC3023864.1"/>
    </source>
</evidence>
<comment type="subcellular location">
    <subcellularLocation>
        <location evidence="1">Membrane</location>
        <topology evidence="1">Single-pass membrane protein</topology>
    </subcellularLocation>
</comment>
<dbReference type="InterPro" id="IPR058624">
    <property type="entry name" value="MdtA-like_HH"/>
</dbReference>
<evidence type="ECO:0000256" key="3">
    <source>
        <dbReference type="ARBA" id="ARBA00022692"/>
    </source>
</evidence>
<dbReference type="NCBIfam" id="TIGR01730">
    <property type="entry name" value="RND_mfp"/>
    <property type="match status" value="1"/>
</dbReference>
<dbReference type="Gene3D" id="2.40.50.100">
    <property type="match status" value="1"/>
</dbReference>
<dbReference type="Pfam" id="PF25876">
    <property type="entry name" value="HH_MFP_RND"/>
    <property type="match status" value="1"/>
</dbReference>
<feature type="domain" description="Multidrug resistance protein MdtA-like alpha-helical hairpin" evidence="7">
    <location>
        <begin position="83"/>
        <end position="151"/>
    </location>
</feature>
<evidence type="ECO:0000259" key="7">
    <source>
        <dbReference type="Pfam" id="PF25876"/>
    </source>
</evidence>
<dbReference type="PANTHER" id="PTHR30367:SF1">
    <property type="entry name" value="MULTIDRUG RESISTANCE PROTEIN MDTN"/>
    <property type="match status" value="1"/>
</dbReference>
<evidence type="ECO:0000256" key="5">
    <source>
        <dbReference type="ARBA" id="ARBA00023136"/>
    </source>
</evidence>
<sequence>MMKKPLRISLTIITILVAILAGHWVWQHYLYSPWTRDGRIRADIITIAPDVSGWVTHLNVKDNQHVQKGDVILTIDDTRAKATLAQLEAQVEGNRYAFELAKHKYQRRVELSKQGKLISDETIESARIQAKQAEATLKLSEAKLQSAQIDVERSVVKAPQEGSIVNLSLREGNYVSKGKSVLSLVQKGSLYVTGYFEETKVPMIHVGQKATITLMSGGKPLTGKVTSIGKAIADSNTQGNSQLLPQVQQTFNWVRLAQRIPVDIQLDPTPDDVNLSAGMTVSIQLKQSK</sequence>
<keyword evidence="3" id="KW-0812">Transmembrane</keyword>
<dbReference type="SUPFAM" id="SSF111369">
    <property type="entry name" value="HlyD-like secretion proteins"/>
    <property type="match status" value="1"/>
</dbReference>
<dbReference type="Pfam" id="PF25917">
    <property type="entry name" value="BSH_RND"/>
    <property type="match status" value="1"/>
</dbReference>
<dbReference type="InterPro" id="IPR058634">
    <property type="entry name" value="AaeA-lik-b-barrel"/>
</dbReference>
<dbReference type="Gene3D" id="2.40.30.170">
    <property type="match status" value="1"/>
</dbReference>
<dbReference type="Pfam" id="PF25963">
    <property type="entry name" value="Beta-barrel_AAEA"/>
    <property type="match status" value="1"/>
</dbReference>
<dbReference type="RefSeq" id="WP_241967714.1">
    <property type="nucleotide sequence ID" value="NZ_AP024911.1"/>
</dbReference>
<organism evidence="10 11">
    <name type="scientific">Vibrio zhugei</name>
    <dbReference type="NCBI Taxonomy" id="2479546"/>
    <lineage>
        <taxon>Bacteria</taxon>
        <taxon>Pseudomonadati</taxon>
        <taxon>Pseudomonadota</taxon>
        <taxon>Gammaproteobacteria</taxon>
        <taxon>Vibrionales</taxon>
        <taxon>Vibrionaceae</taxon>
        <taxon>Vibrio</taxon>
    </lineage>
</organism>
<evidence type="ECO:0000259" key="9">
    <source>
        <dbReference type="Pfam" id="PF25963"/>
    </source>
</evidence>
<comment type="similarity">
    <text evidence="2">Belongs to the membrane fusion protein (MFP) (TC 8.A.1) family.</text>
</comment>
<keyword evidence="11" id="KW-1185">Reference proteome</keyword>